<name>A0ABV7N6B7_9STAP</name>
<dbReference type="Gene3D" id="3.30.470.20">
    <property type="entry name" value="ATP-grasp fold, B domain"/>
    <property type="match status" value="2"/>
</dbReference>
<dbReference type="Pfam" id="PF08443">
    <property type="entry name" value="RimK"/>
    <property type="match status" value="1"/>
</dbReference>
<feature type="domain" description="ATP-grasp" evidence="3">
    <location>
        <begin position="87"/>
        <end position="339"/>
    </location>
</feature>
<organism evidence="5 6">
    <name type="scientific">Salinicoccus sesuvii</name>
    <dbReference type="NCBI Taxonomy" id="868281"/>
    <lineage>
        <taxon>Bacteria</taxon>
        <taxon>Bacillati</taxon>
        <taxon>Bacillota</taxon>
        <taxon>Bacilli</taxon>
        <taxon>Bacillales</taxon>
        <taxon>Staphylococcaceae</taxon>
        <taxon>Salinicoccus</taxon>
    </lineage>
</organism>
<dbReference type="Proteomes" id="UP001595637">
    <property type="component" value="Unassembled WGS sequence"/>
</dbReference>
<dbReference type="InterPro" id="IPR013651">
    <property type="entry name" value="ATP-grasp_RimK-type"/>
</dbReference>
<proteinExistence type="predicted"/>
<evidence type="ECO:0000259" key="3">
    <source>
        <dbReference type="PROSITE" id="PS50975"/>
    </source>
</evidence>
<keyword evidence="1" id="KW-0547">Nucleotide-binding</keyword>
<evidence type="ECO:0000256" key="1">
    <source>
        <dbReference type="PROSITE-ProRule" id="PRU00409"/>
    </source>
</evidence>
<evidence type="ECO:0000256" key="2">
    <source>
        <dbReference type="PROSITE-ProRule" id="PRU00520"/>
    </source>
</evidence>
<dbReference type="PROSITE" id="PS50975">
    <property type="entry name" value="ATP_GRASP"/>
    <property type="match status" value="1"/>
</dbReference>
<dbReference type="PANTHER" id="PTHR21621">
    <property type="entry name" value="RIBOSOMAL PROTEIN S6 MODIFICATION PROTEIN"/>
    <property type="match status" value="1"/>
</dbReference>
<dbReference type="EMBL" id="JBHRVQ010000001">
    <property type="protein sequence ID" value="MFC3389144.1"/>
    <property type="molecule type" value="Genomic_DNA"/>
</dbReference>
<protein>
    <submittedName>
        <fullName evidence="5">ATP-grasp domain-containing protein</fullName>
    </submittedName>
</protein>
<dbReference type="InterPro" id="IPR001792">
    <property type="entry name" value="Acylphosphatase-like_dom"/>
</dbReference>
<sequence length="532" mass="59897">MDSKLEGWLPHLIDAIPVAARKNHTSLYAIALEGWRRGLGVTFFNDDRNRIGCSLTYNGRSYPFIGSSGELITDEIVDICDDKGKTNEYLSNADVPIPLGRKFDESNTVDEILSYAEEIKYPLVLKPTDGRAGRGVYAGIRNSDELNYALKSVRDKLGYKNVLLQQYVTGDEVRIYVLDGRVLAASNRKPANILGDGISTAKVLIERKNELRKKVPSLYFRPIKIDKEVHNALKGKGYTLESVPRKGERILLRSVSNLSKGGESVDITSMLTEEQRDIAVRATEAVPGLVQCGVDMIINEETGSGVVLELNTRPGIGNHLFPVEGQATDIPKEIVDFYIPETKGIKTDDSNVYFEFKNIIGVLKEKATAEIDVCPYPERLVAHRLVVNGEVNTLLLYNKIQRLAFENAIHGYVKSDVSENLIIVVGSTSKQVFEDFLHQVENIFKEHRLTLAEIEEYTRPVLAGFRLLDAVNDMSLKKLREEVKDTVQKRQSIEKEKARIDRRIDLMQSSMSWKLSSPIRVITKTFKKRPKK</sequence>
<accession>A0ABV7N6B7</accession>
<comment type="caution">
    <text evidence="2">Lacks conserved residue(s) required for the propagation of feature annotation.</text>
</comment>
<dbReference type="SUPFAM" id="SSF56059">
    <property type="entry name" value="Glutathione synthetase ATP-binding domain-like"/>
    <property type="match status" value="1"/>
</dbReference>
<evidence type="ECO:0000259" key="4">
    <source>
        <dbReference type="PROSITE" id="PS51160"/>
    </source>
</evidence>
<keyword evidence="1" id="KW-0067">ATP-binding</keyword>
<dbReference type="InterPro" id="IPR011761">
    <property type="entry name" value="ATP-grasp"/>
</dbReference>
<feature type="domain" description="Acylphosphatase-like" evidence="4">
    <location>
        <begin position="382"/>
        <end position="469"/>
    </location>
</feature>
<evidence type="ECO:0000313" key="6">
    <source>
        <dbReference type="Proteomes" id="UP001595637"/>
    </source>
</evidence>
<dbReference type="InterPro" id="IPR005479">
    <property type="entry name" value="CPAse_ATP-bd"/>
</dbReference>
<gene>
    <name evidence="5" type="ORF">ACFOEO_11205</name>
</gene>
<comment type="caution">
    <text evidence="5">The sequence shown here is derived from an EMBL/GenBank/DDBJ whole genome shotgun (WGS) entry which is preliminary data.</text>
</comment>
<dbReference type="Pfam" id="PF02786">
    <property type="entry name" value="CPSase_L_D2"/>
    <property type="match status" value="1"/>
</dbReference>
<reference evidence="6" key="1">
    <citation type="journal article" date="2019" name="Int. J. Syst. Evol. Microbiol.">
        <title>The Global Catalogue of Microorganisms (GCM) 10K type strain sequencing project: providing services to taxonomists for standard genome sequencing and annotation.</title>
        <authorList>
            <consortium name="The Broad Institute Genomics Platform"/>
            <consortium name="The Broad Institute Genome Sequencing Center for Infectious Disease"/>
            <person name="Wu L."/>
            <person name="Ma J."/>
        </authorList>
    </citation>
    <scope>NUCLEOTIDE SEQUENCE [LARGE SCALE GENOMIC DNA]</scope>
    <source>
        <strain evidence="6">CCM 7756</strain>
    </source>
</reference>
<dbReference type="PROSITE" id="PS51160">
    <property type="entry name" value="ACYLPHOSPHATASE_3"/>
    <property type="match status" value="1"/>
</dbReference>
<evidence type="ECO:0000313" key="5">
    <source>
        <dbReference type="EMBL" id="MFC3389144.1"/>
    </source>
</evidence>
<dbReference type="RefSeq" id="WP_380655749.1">
    <property type="nucleotide sequence ID" value="NZ_JBHRVQ010000001.1"/>
</dbReference>
<keyword evidence="6" id="KW-1185">Reference proteome</keyword>
<dbReference type="PANTHER" id="PTHR21621:SF0">
    <property type="entry name" value="BETA-CITRYLGLUTAMATE SYNTHASE B-RELATED"/>
    <property type="match status" value="1"/>
</dbReference>